<dbReference type="Proteomes" id="UP000770661">
    <property type="component" value="Unassembled WGS sequence"/>
</dbReference>
<dbReference type="AlphaFoldDB" id="A0A8J4XW20"/>
<proteinExistence type="predicted"/>
<dbReference type="OrthoDB" id="5350595at2759"/>
<reference evidence="2" key="1">
    <citation type="submission" date="2020-07" db="EMBL/GenBank/DDBJ databases">
        <title>The High-quality genome of the commercially important snow crab, Chionoecetes opilio.</title>
        <authorList>
            <person name="Jeong J.-H."/>
            <person name="Ryu S."/>
        </authorList>
    </citation>
    <scope>NUCLEOTIDE SEQUENCE</scope>
    <source>
        <strain evidence="2">MADBK_172401_WGS</strain>
        <tissue evidence="2">Digestive gland</tissue>
    </source>
</reference>
<dbReference type="EMBL" id="JACEEZ010019942">
    <property type="protein sequence ID" value="KAG0715180.1"/>
    <property type="molecule type" value="Genomic_DNA"/>
</dbReference>
<evidence type="ECO:0000313" key="2">
    <source>
        <dbReference type="EMBL" id="KAG0715180.1"/>
    </source>
</evidence>
<gene>
    <name evidence="2" type="ORF">GWK47_012546</name>
</gene>
<name>A0A8J4XW20_CHIOP</name>
<evidence type="ECO:0000313" key="3">
    <source>
        <dbReference type="Proteomes" id="UP000770661"/>
    </source>
</evidence>
<evidence type="ECO:0000256" key="1">
    <source>
        <dbReference type="SAM" id="MobiDB-lite"/>
    </source>
</evidence>
<accession>A0A8J4XW20</accession>
<feature type="compositionally biased region" description="Basic and acidic residues" evidence="1">
    <location>
        <begin position="67"/>
        <end position="76"/>
    </location>
</feature>
<keyword evidence="3" id="KW-1185">Reference proteome</keyword>
<protein>
    <submittedName>
        <fullName evidence="2">Uncharacterized protein</fullName>
    </submittedName>
</protein>
<sequence length="138" mass="14874">MQPADHGLTPSFEELRTDITNTSCLSTLQLCYSLSDFVKRGTVYQDVSSITQGCLQQEGNEIEEPEPAGKGESAGKDGCRIAGASMCAICAEFDIKSSTFYPFTGDVVKEIEDAVILFCLSPNSECDLSITQVTSVQL</sequence>
<organism evidence="2 3">
    <name type="scientific">Chionoecetes opilio</name>
    <name type="common">Atlantic snow crab</name>
    <name type="synonym">Cancer opilio</name>
    <dbReference type="NCBI Taxonomy" id="41210"/>
    <lineage>
        <taxon>Eukaryota</taxon>
        <taxon>Metazoa</taxon>
        <taxon>Ecdysozoa</taxon>
        <taxon>Arthropoda</taxon>
        <taxon>Crustacea</taxon>
        <taxon>Multicrustacea</taxon>
        <taxon>Malacostraca</taxon>
        <taxon>Eumalacostraca</taxon>
        <taxon>Eucarida</taxon>
        <taxon>Decapoda</taxon>
        <taxon>Pleocyemata</taxon>
        <taxon>Brachyura</taxon>
        <taxon>Eubrachyura</taxon>
        <taxon>Majoidea</taxon>
        <taxon>Majidae</taxon>
        <taxon>Chionoecetes</taxon>
    </lineage>
</organism>
<feature type="region of interest" description="Disordered" evidence="1">
    <location>
        <begin position="56"/>
        <end position="76"/>
    </location>
</feature>
<comment type="caution">
    <text evidence="2">The sequence shown here is derived from an EMBL/GenBank/DDBJ whole genome shotgun (WGS) entry which is preliminary data.</text>
</comment>